<dbReference type="AlphaFoldDB" id="F3PRP0"/>
<dbReference type="eggNOG" id="COG2913">
    <property type="taxonomic scope" value="Bacteria"/>
</dbReference>
<accession>F3PRP0</accession>
<dbReference type="PROSITE" id="PS51257">
    <property type="entry name" value="PROKAR_LIPOPROTEIN"/>
    <property type="match status" value="1"/>
</dbReference>
<dbReference type="EMBL" id="AFBN01000025">
    <property type="protein sequence ID" value="EGF58091.1"/>
    <property type="molecule type" value="Genomic_DNA"/>
</dbReference>
<protein>
    <recommendedName>
        <fullName evidence="4">Lipoprotein SmpA/OmlA domain-containing protein</fullName>
    </recommendedName>
</protein>
<reference evidence="2 3" key="1">
    <citation type="submission" date="2011-02" db="EMBL/GenBank/DDBJ databases">
        <authorList>
            <person name="Weinstock G."/>
            <person name="Sodergren E."/>
            <person name="Clifton S."/>
            <person name="Fulton L."/>
            <person name="Fulton B."/>
            <person name="Courtney L."/>
            <person name="Fronick C."/>
            <person name="Harrison M."/>
            <person name="Strong C."/>
            <person name="Farmer C."/>
            <person name="Delahaunty K."/>
            <person name="Markovic C."/>
            <person name="Hall O."/>
            <person name="Minx P."/>
            <person name="Tomlinson C."/>
            <person name="Mitreva M."/>
            <person name="Hou S."/>
            <person name="Chen J."/>
            <person name="Wollam A."/>
            <person name="Pepin K.H."/>
            <person name="Johnson M."/>
            <person name="Bhonagiri V."/>
            <person name="Zhang X."/>
            <person name="Suruliraj S."/>
            <person name="Warren W."/>
            <person name="Chinwalla A."/>
            <person name="Mardis E.R."/>
            <person name="Wilson R.K."/>
        </authorList>
    </citation>
    <scope>NUCLEOTIDE SEQUENCE [LARGE SCALE GENOMIC DNA]</scope>
    <source>
        <strain evidence="2 3">YIT 12057</strain>
    </source>
</reference>
<organism evidence="2 3">
    <name type="scientific">Bacteroides fluxus YIT 12057</name>
    <dbReference type="NCBI Taxonomy" id="763034"/>
    <lineage>
        <taxon>Bacteria</taxon>
        <taxon>Pseudomonadati</taxon>
        <taxon>Bacteroidota</taxon>
        <taxon>Bacteroidia</taxon>
        <taxon>Bacteroidales</taxon>
        <taxon>Bacteroidaceae</taxon>
        <taxon>Bacteroides</taxon>
    </lineage>
</organism>
<feature type="region of interest" description="Disordered" evidence="1">
    <location>
        <begin position="94"/>
        <end position="113"/>
    </location>
</feature>
<proteinExistence type="predicted"/>
<dbReference type="HOGENOM" id="CLU_114839_0_0_10"/>
<name>F3PRP0_9BACE</name>
<comment type="caution">
    <text evidence="2">The sequence shown here is derived from an EMBL/GenBank/DDBJ whole genome shotgun (WGS) entry which is preliminary data.</text>
</comment>
<dbReference type="Proteomes" id="UP000003416">
    <property type="component" value="Unassembled WGS sequence"/>
</dbReference>
<sequence length="146" mass="16197">MKKISVLLLLTVLMGCGVYGGYGFDYAQLSSIERGMSFKEVTAVLGEPAFRDFDKEREAWTFRALGMQGWSVVKVWFKEGKVVEMKSYLEDTGTPAKTNRHLDGKKDSSSGTVDAKTKVYVSPEGKHYIQTGNIVVTPEGKHIIVP</sequence>
<evidence type="ECO:0000313" key="2">
    <source>
        <dbReference type="EMBL" id="EGF58091.1"/>
    </source>
</evidence>
<dbReference type="RefSeq" id="WP_009124619.1">
    <property type="nucleotide sequence ID" value="NZ_GL882623.1"/>
</dbReference>
<gene>
    <name evidence="2" type="ORF">HMPREF9446_01391</name>
</gene>
<dbReference type="GeneID" id="86049071"/>
<evidence type="ECO:0008006" key="4">
    <source>
        <dbReference type="Google" id="ProtNLM"/>
    </source>
</evidence>
<keyword evidence="3" id="KW-1185">Reference proteome</keyword>
<evidence type="ECO:0000313" key="3">
    <source>
        <dbReference type="Proteomes" id="UP000003416"/>
    </source>
</evidence>
<evidence type="ECO:0000256" key="1">
    <source>
        <dbReference type="SAM" id="MobiDB-lite"/>
    </source>
</evidence>